<feature type="region of interest" description="Disordered" evidence="1">
    <location>
        <begin position="1"/>
        <end position="100"/>
    </location>
</feature>
<keyword evidence="2" id="KW-0812">Transmembrane</keyword>
<protein>
    <submittedName>
        <fullName evidence="3">Uncharacterized protein</fullName>
    </submittedName>
</protein>
<dbReference type="EMBL" id="CP011005">
    <property type="protein sequence ID" value="AJT40706.1"/>
    <property type="molecule type" value="Genomic_DNA"/>
</dbReference>
<dbReference type="RefSeq" id="WP_045073515.1">
    <property type="nucleotide sequence ID" value="NZ_CP011005.1"/>
</dbReference>
<evidence type="ECO:0000313" key="3">
    <source>
        <dbReference type="EMBL" id="AJT40706.1"/>
    </source>
</evidence>
<reference evidence="3 4" key="1">
    <citation type="journal article" date="2015" name="Genome Announc.">
        <title>Complete Genome Sequencing of Protease-Producing Novel Arthrobacter sp. Strain IHBB 11108 Using PacBio Single-Molecule Real-Time Sequencing Technology.</title>
        <authorList>
            <person name="Kiran S."/>
            <person name="Swarnkar M.K."/>
            <person name="Pal M."/>
            <person name="Thakur R."/>
            <person name="Tewari R."/>
            <person name="Singh A.K."/>
            <person name="Gulati A."/>
        </authorList>
    </citation>
    <scope>NUCLEOTIDE SEQUENCE [LARGE SCALE GENOMIC DNA]</scope>
    <source>
        <strain evidence="3 4">IHBB 11108</strain>
    </source>
</reference>
<dbReference type="KEGG" id="ari:UM93_02765"/>
<dbReference type="PATRIC" id="fig|1618207.4.peg.566"/>
<organism evidence="3 4">
    <name type="scientific">Psychromicrobium lacuslunae</name>
    <dbReference type="NCBI Taxonomy" id="1618207"/>
    <lineage>
        <taxon>Bacteria</taxon>
        <taxon>Bacillati</taxon>
        <taxon>Actinomycetota</taxon>
        <taxon>Actinomycetes</taxon>
        <taxon>Micrococcales</taxon>
        <taxon>Micrococcaceae</taxon>
        <taxon>Psychromicrobium</taxon>
    </lineage>
</organism>
<keyword evidence="2" id="KW-1133">Transmembrane helix</keyword>
<dbReference type="AlphaFoldDB" id="A0A0D4BX67"/>
<feature type="compositionally biased region" description="Low complexity" evidence="1">
    <location>
        <begin position="77"/>
        <end position="88"/>
    </location>
</feature>
<feature type="transmembrane region" description="Helical" evidence="2">
    <location>
        <begin position="117"/>
        <end position="137"/>
    </location>
</feature>
<evidence type="ECO:0000256" key="2">
    <source>
        <dbReference type="SAM" id="Phobius"/>
    </source>
</evidence>
<feature type="compositionally biased region" description="Acidic residues" evidence="1">
    <location>
        <begin position="16"/>
        <end position="27"/>
    </location>
</feature>
<sequence length="177" mass="19132">MSDAPQGPGRSKDEGEPPEEPTDDEVWQDLVSRLQGDSDQSIFGSEEGRESELPGTEQSEQSEHRSSFRQFDPLNVQAAAEPEQAPAAGPRDYELSDDEEDFVPAEPASLATVEPSIALAWLGAAGMPVALLCAAIFWRDAPLMLIIAAIAAFLLSVGYLIYRLPGHRDHDDDGAQV</sequence>
<dbReference type="HOGENOM" id="CLU_129687_0_0_11"/>
<name>A0A0D4BX67_9MICC</name>
<evidence type="ECO:0000256" key="1">
    <source>
        <dbReference type="SAM" id="MobiDB-lite"/>
    </source>
</evidence>
<keyword evidence="2" id="KW-0472">Membrane</keyword>
<feature type="transmembrane region" description="Helical" evidence="2">
    <location>
        <begin position="143"/>
        <end position="162"/>
    </location>
</feature>
<evidence type="ECO:0000313" key="4">
    <source>
        <dbReference type="Proteomes" id="UP000061839"/>
    </source>
</evidence>
<accession>A0A0D4BX67</accession>
<proteinExistence type="predicted"/>
<dbReference type="Proteomes" id="UP000061839">
    <property type="component" value="Chromosome"/>
</dbReference>
<keyword evidence="4" id="KW-1185">Reference proteome</keyword>
<gene>
    <name evidence="3" type="ORF">UM93_02765</name>
</gene>